<feature type="transmembrane region" description="Helical" evidence="1">
    <location>
        <begin position="114"/>
        <end position="134"/>
    </location>
</feature>
<feature type="transmembrane region" description="Helical" evidence="1">
    <location>
        <begin position="12"/>
        <end position="34"/>
    </location>
</feature>
<sequence length="159" mass="18711">MLNTFWKWYEEKYSVIAPLTALLFLSQIVHLYWMTTNVAFFRAFGHAFSDPGPLWNTVIALVDYIEIPAIITSSILYVYQFQRGEGKKWRNILFLFLINSQWLHLFWITDEIIYAQFTGTAAFIIPIWLSWIAISIDYLELPVMYDTIKKAIISLRKSA</sequence>
<reference evidence="2 3" key="1">
    <citation type="journal article" date="2016" name="Nat. Commun.">
        <title>Thousands of microbial genomes shed light on interconnected biogeochemical processes in an aquifer system.</title>
        <authorList>
            <person name="Anantharaman K."/>
            <person name="Brown C.T."/>
            <person name="Hug L.A."/>
            <person name="Sharon I."/>
            <person name="Castelle C.J."/>
            <person name="Probst A.J."/>
            <person name="Thomas B.C."/>
            <person name="Singh A."/>
            <person name="Wilkins M.J."/>
            <person name="Karaoz U."/>
            <person name="Brodie E.L."/>
            <person name="Williams K.H."/>
            <person name="Hubbard S.S."/>
            <person name="Banfield J.F."/>
        </authorList>
    </citation>
    <scope>NUCLEOTIDE SEQUENCE [LARGE SCALE GENOMIC DNA]</scope>
</reference>
<dbReference type="AlphaFoldDB" id="A0A1F6WUM4"/>
<keyword evidence="1" id="KW-0812">Transmembrane</keyword>
<comment type="caution">
    <text evidence="2">The sequence shown here is derived from an EMBL/GenBank/DDBJ whole genome shotgun (WGS) entry which is preliminary data.</text>
</comment>
<feature type="transmembrane region" description="Helical" evidence="1">
    <location>
        <begin position="91"/>
        <end position="108"/>
    </location>
</feature>
<name>A0A1F6WUM4_9BACT</name>
<dbReference type="Proteomes" id="UP000176187">
    <property type="component" value="Unassembled WGS sequence"/>
</dbReference>
<evidence type="ECO:0000313" key="2">
    <source>
        <dbReference type="EMBL" id="OGI85576.1"/>
    </source>
</evidence>
<evidence type="ECO:0000256" key="1">
    <source>
        <dbReference type="SAM" id="Phobius"/>
    </source>
</evidence>
<keyword evidence="1" id="KW-1133">Transmembrane helix</keyword>
<proteinExistence type="predicted"/>
<keyword evidence="1" id="KW-0472">Membrane</keyword>
<protein>
    <submittedName>
        <fullName evidence="2">Uncharacterized protein</fullName>
    </submittedName>
</protein>
<gene>
    <name evidence="2" type="ORF">A3A05_03400</name>
</gene>
<organism evidence="2 3">
    <name type="scientific">Candidatus Nomurabacteria bacterium RIFCSPLOWO2_01_FULL_41_12</name>
    <dbReference type="NCBI Taxonomy" id="1801774"/>
    <lineage>
        <taxon>Bacteria</taxon>
        <taxon>Candidatus Nomuraibacteriota</taxon>
    </lineage>
</organism>
<evidence type="ECO:0000313" key="3">
    <source>
        <dbReference type="Proteomes" id="UP000176187"/>
    </source>
</evidence>
<dbReference type="EMBL" id="MFUY01000029">
    <property type="protein sequence ID" value="OGI85576.1"/>
    <property type="molecule type" value="Genomic_DNA"/>
</dbReference>
<feature type="transmembrane region" description="Helical" evidence="1">
    <location>
        <begin position="54"/>
        <end position="79"/>
    </location>
</feature>
<accession>A0A1F6WUM4</accession>